<gene>
    <name evidence="1" type="ORF">ACFSC3_19180</name>
</gene>
<dbReference type="InterPro" id="IPR021146">
    <property type="entry name" value="Phage_gp6-like_head-tail"/>
</dbReference>
<dbReference type="Gene3D" id="1.10.3230.30">
    <property type="entry name" value="Phage gp6-like head-tail connector protein"/>
    <property type="match status" value="1"/>
</dbReference>
<evidence type="ECO:0000313" key="2">
    <source>
        <dbReference type="Proteomes" id="UP001597283"/>
    </source>
</evidence>
<accession>A0ABW4NI68</accession>
<dbReference type="RefSeq" id="WP_380941820.1">
    <property type="nucleotide sequence ID" value="NZ_JBHUFC010000024.1"/>
</dbReference>
<dbReference type="InterPro" id="IPR006450">
    <property type="entry name" value="Phage_HK97_gp6-like"/>
</dbReference>
<sequence>MTIAEMRALLGLGDDVSDAAVVEAYVVHLSGAPVATSTVAAVTLAEAKLFCRVDHDADDGFFQIAIDAATDAARDVADGWDGSEPVPARVKLAVLHHIVTAYDGRGDSADIPAGSVRLLQPLRRLEI</sequence>
<protein>
    <submittedName>
        <fullName evidence="1">Head-tail connector protein</fullName>
    </submittedName>
</protein>
<reference evidence="2" key="1">
    <citation type="journal article" date="2019" name="Int. J. Syst. Evol. Microbiol.">
        <title>The Global Catalogue of Microorganisms (GCM) 10K type strain sequencing project: providing services to taxonomists for standard genome sequencing and annotation.</title>
        <authorList>
            <consortium name="The Broad Institute Genomics Platform"/>
            <consortium name="The Broad Institute Genome Sequencing Center for Infectious Disease"/>
            <person name="Wu L."/>
            <person name="Ma J."/>
        </authorList>
    </citation>
    <scope>NUCLEOTIDE SEQUENCE [LARGE SCALE GENOMIC DNA]</scope>
    <source>
        <strain evidence="2">Q85</strain>
    </source>
</reference>
<keyword evidence="2" id="KW-1185">Reference proteome</keyword>
<evidence type="ECO:0000313" key="1">
    <source>
        <dbReference type="EMBL" id="MFD1789682.1"/>
    </source>
</evidence>
<dbReference type="CDD" id="cd08054">
    <property type="entry name" value="gp6"/>
    <property type="match status" value="1"/>
</dbReference>
<dbReference type="NCBIfam" id="TIGR01560">
    <property type="entry name" value="put_DNA_pack"/>
    <property type="match status" value="1"/>
</dbReference>
<dbReference type="EMBL" id="JBHUFC010000024">
    <property type="protein sequence ID" value="MFD1789682.1"/>
    <property type="molecule type" value="Genomic_DNA"/>
</dbReference>
<dbReference type="Proteomes" id="UP001597283">
    <property type="component" value="Unassembled WGS sequence"/>
</dbReference>
<organism evidence="1 2">
    <name type="scientific">Sphingomonas floccifaciens</name>
    <dbReference type="NCBI Taxonomy" id="1844115"/>
    <lineage>
        <taxon>Bacteria</taxon>
        <taxon>Pseudomonadati</taxon>
        <taxon>Pseudomonadota</taxon>
        <taxon>Alphaproteobacteria</taxon>
        <taxon>Sphingomonadales</taxon>
        <taxon>Sphingomonadaceae</taxon>
        <taxon>Sphingomonas</taxon>
    </lineage>
</organism>
<name>A0ABW4NI68_9SPHN</name>
<comment type="caution">
    <text evidence="1">The sequence shown here is derived from an EMBL/GenBank/DDBJ whole genome shotgun (WGS) entry which is preliminary data.</text>
</comment>
<dbReference type="Pfam" id="PF05135">
    <property type="entry name" value="Phage_connect_1"/>
    <property type="match status" value="1"/>
</dbReference>
<proteinExistence type="predicted"/>